<dbReference type="InterPro" id="IPR011050">
    <property type="entry name" value="Pectin_lyase_fold/virulence"/>
</dbReference>
<evidence type="ECO:0000313" key="3">
    <source>
        <dbReference type="Proteomes" id="UP000575241"/>
    </source>
</evidence>
<protein>
    <recommendedName>
        <fullName evidence="1">Peptidase S74 domain-containing protein</fullName>
    </recommendedName>
</protein>
<name>A0A7W7K0S4_9SPHN</name>
<sequence>MSLPSFPTTPTTITTPIVIKGDLGGPAALDAGNVKITSTQDGPALKLGDLSDPAPEYRLNLRLHNLNLTGPDRSTTTNSVGIAVNDTADVYVQDGLISSYDYALKTTGGLISDFYGLTLRDSGFGFHLSETASFAPNSLGFFGLRAINNDRGGYSHANPNGIVNFFNSEIEGNNQLGTDSDGIKVTEHDDAGNINYFGSHFEANPGQYNLYYNGADTTKNLLMAGCQVVAGAARQVHVERGRATLIASRIATGGKLGTYFGANASGTLIDVEGDINGTLSGVVCIRSGRIGFGINPTPSDPCINIQSASIVAASNIAANFRSDVVQLRFERTNGTRVGYFQTSATSDHYLTNDNAAGGIALGGHGVTLLFVGRGGNNAIEPGADNVTTNGSGPLRWSTVYAASGTISTSDANAKEQIRDLDAAERAAAIRCKALVRAYKFRDAVAGKGDDARWHFGVIAQEVRDAFAQEGLDAHTYGLFCHDMWEEQPELLDDDNNILRPFVPGGERYSLRYEELLTFMIAAL</sequence>
<feature type="domain" description="Peptidase S74" evidence="1">
    <location>
        <begin position="409"/>
        <end position="523"/>
    </location>
</feature>
<dbReference type="AlphaFoldDB" id="A0A7W7K0S4"/>
<comment type="caution">
    <text evidence="2">The sequence shown here is derived from an EMBL/GenBank/DDBJ whole genome shotgun (WGS) entry which is preliminary data.</text>
</comment>
<reference evidence="2 3" key="1">
    <citation type="submission" date="2020-08" db="EMBL/GenBank/DDBJ databases">
        <title>Functional genomics of gut bacteria from endangered species of beetles.</title>
        <authorList>
            <person name="Carlos-Shanley C."/>
        </authorList>
    </citation>
    <scope>NUCLEOTIDE SEQUENCE [LARGE SCALE GENOMIC DNA]</scope>
    <source>
        <strain evidence="2 3">S00224</strain>
    </source>
</reference>
<keyword evidence="3" id="KW-1185">Reference proteome</keyword>
<dbReference type="EMBL" id="JACHLN010000001">
    <property type="protein sequence ID" value="MBB4838285.1"/>
    <property type="molecule type" value="Genomic_DNA"/>
</dbReference>
<dbReference type="RefSeq" id="WP_184164174.1">
    <property type="nucleotide sequence ID" value="NZ_JACHLN010000001.1"/>
</dbReference>
<dbReference type="InterPro" id="IPR036388">
    <property type="entry name" value="WH-like_DNA-bd_sf"/>
</dbReference>
<proteinExistence type="predicted"/>
<organism evidence="2 3">
    <name type="scientific">Sphingomonas kyeonggiensis</name>
    <dbReference type="NCBI Taxonomy" id="1268553"/>
    <lineage>
        <taxon>Bacteria</taxon>
        <taxon>Pseudomonadati</taxon>
        <taxon>Pseudomonadota</taxon>
        <taxon>Alphaproteobacteria</taxon>
        <taxon>Sphingomonadales</taxon>
        <taxon>Sphingomonadaceae</taxon>
        <taxon>Sphingomonas</taxon>
    </lineage>
</organism>
<dbReference type="SUPFAM" id="SSF51126">
    <property type="entry name" value="Pectin lyase-like"/>
    <property type="match status" value="1"/>
</dbReference>
<accession>A0A7W7K0S4</accession>
<evidence type="ECO:0000259" key="1">
    <source>
        <dbReference type="PROSITE" id="PS51688"/>
    </source>
</evidence>
<dbReference type="InterPro" id="IPR030392">
    <property type="entry name" value="S74_ICA"/>
</dbReference>
<dbReference type="Proteomes" id="UP000575241">
    <property type="component" value="Unassembled WGS sequence"/>
</dbReference>
<dbReference type="CDD" id="cd10144">
    <property type="entry name" value="Peptidase_S74_CIMCD"/>
    <property type="match status" value="1"/>
</dbReference>
<dbReference type="Gene3D" id="1.10.10.10">
    <property type="entry name" value="Winged helix-like DNA-binding domain superfamily/Winged helix DNA-binding domain"/>
    <property type="match status" value="1"/>
</dbReference>
<dbReference type="Pfam" id="PF13884">
    <property type="entry name" value="Peptidase_S74"/>
    <property type="match status" value="1"/>
</dbReference>
<gene>
    <name evidence="2" type="ORF">HNP52_001336</name>
</gene>
<evidence type="ECO:0000313" key="2">
    <source>
        <dbReference type="EMBL" id="MBB4838285.1"/>
    </source>
</evidence>
<dbReference type="PROSITE" id="PS51688">
    <property type="entry name" value="ICA"/>
    <property type="match status" value="1"/>
</dbReference>